<dbReference type="EMBL" id="CAJOBC010062877">
    <property type="protein sequence ID" value="CAF4216012.1"/>
    <property type="molecule type" value="Genomic_DNA"/>
</dbReference>
<evidence type="ECO:0000313" key="5">
    <source>
        <dbReference type="Proteomes" id="UP000663829"/>
    </source>
</evidence>
<sequence length="255" mass="27801">MAVRLSCLDVPPAIVYATINRAAGAWCYLSGDPHIIPFATLKQPNPGQLNCYQHGCLVLLKNKWVIVTIFVSPAYTTHYFEFMFLDGSGGTGPLNAKCVVDSTCLQNSPSSCCPAGNYYYDLNLWQPDNLVSSSTGVCVKGGCTGKPLTFLPVPIKFDATKVCNIMVLPVRLFIYDENYLKLSINGDITDVIFVNDFCVQWPIFQAIAQLKPDVKQLQGYVAQAVQAINGAFATANRQVSQIGPSTTNVTISRIS</sequence>
<proteinExistence type="predicted"/>
<keyword evidence="5" id="KW-1185">Reference proteome</keyword>
<dbReference type="EMBL" id="CAJOBA010007981">
    <property type="protein sequence ID" value="CAF3817155.1"/>
    <property type="molecule type" value="Genomic_DNA"/>
</dbReference>
<reference evidence="2" key="1">
    <citation type="submission" date="2021-02" db="EMBL/GenBank/DDBJ databases">
        <authorList>
            <person name="Nowell W R."/>
        </authorList>
    </citation>
    <scope>NUCLEOTIDE SEQUENCE</scope>
</reference>
<dbReference type="EMBL" id="CAJNOK010007968">
    <property type="protein sequence ID" value="CAF1050316.1"/>
    <property type="molecule type" value="Genomic_DNA"/>
</dbReference>
<comment type="caution">
    <text evidence="2">The sequence shown here is derived from an EMBL/GenBank/DDBJ whole genome shotgun (WGS) entry which is preliminary data.</text>
</comment>
<dbReference type="Proteomes" id="UP000677228">
    <property type="component" value="Unassembled WGS sequence"/>
</dbReference>
<evidence type="ECO:0000313" key="3">
    <source>
        <dbReference type="EMBL" id="CAF3817155.1"/>
    </source>
</evidence>
<name>A0A815H2C8_9BILA</name>
<dbReference type="AlphaFoldDB" id="A0A815H2C8"/>
<dbReference type="Proteomes" id="UP000681722">
    <property type="component" value="Unassembled WGS sequence"/>
</dbReference>
<accession>A0A815H2C8</accession>
<dbReference type="EMBL" id="CAJNOQ010014773">
    <property type="protein sequence ID" value="CAF1348308.1"/>
    <property type="molecule type" value="Genomic_DNA"/>
</dbReference>
<evidence type="ECO:0000313" key="2">
    <source>
        <dbReference type="EMBL" id="CAF1348308.1"/>
    </source>
</evidence>
<protein>
    <submittedName>
        <fullName evidence="2">Uncharacterized protein</fullName>
    </submittedName>
</protein>
<evidence type="ECO:0000313" key="4">
    <source>
        <dbReference type="EMBL" id="CAF4216012.1"/>
    </source>
</evidence>
<gene>
    <name evidence="2" type="ORF">GPM918_LOCUS30776</name>
    <name evidence="1" type="ORF">OVA965_LOCUS16906</name>
    <name evidence="4" type="ORF">SRO942_LOCUS31401</name>
    <name evidence="3" type="ORF">TMI583_LOCUS16917</name>
</gene>
<dbReference type="Proteomes" id="UP000663829">
    <property type="component" value="Unassembled WGS sequence"/>
</dbReference>
<dbReference type="Proteomes" id="UP000682733">
    <property type="component" value="Unassembled WGS sequence"/>
</dbReference>
<organism evidence="2 5">
    <name type="scientific">Didymodactylos carnosus</name>
    <dbReference type="NCBI Taxonomy" id="1234261"/>
    <lineage>
        <taxon>Eukaryota</taxon>
        <taxon>Metazoa</taxon>
        <taxon>Spiralia</taxon>
        <taxon>Gnathifera</taxon>
        <taxon>Rotifera</taxon>
        <taxon>Eurotatoria</taxon>
        <taxon>Bdelloidea</taxon>
        <taxon>Philodinida</taxon>
        <taxon>Philodinidae</taxon>
        <taxon>Didymodactylos</taxon>
    </lineage>
</organism>
<evidence type="ECO:0000313" key="1">
    <source>
        <dbReference type="EMBL" id="CAF1050316.1"/>
    </source>
</evidence>